<name>A0A1M5S453_9RHOB</name>
<organism evidence="1 2">
    <name type="scientific">Marivita hallyeonensis</name>
    <dbReference type="NCBI Taxonomy" id="996342"/>
    <lineage>
        <taxon>Bacteria</taxon>
        <taxon>Pseudomonadati</taxon>
        <taxon>Pseudomonadota</taxon>
        <taxon>Alphaproteobacteria</taxon>
        <taxon>Rhodobacterales</taxon>
        <taxon>Roseobacteraceae</taxon>
        <taxon>Marivita</taxon>
    </lineage>
</organism>
<evidence type="ECO:0000313" key="1">
    <source>
        <dbReference type="EMBL" id="SHH33259.1"/>
    </source>
</evidence>
<sequence length="29" mass="3083">MLNEAATEAARLSIAPMMDGGDLRYISEG</sequence>
<keyword evidence="2" id="KW-1185">Reference proteome</keyword>
<accession>A0A1M5S453</accession>
<gene>
    <name evidence="1" type="ORF">SAMN05443551_1999</name>
</gene>
<reference evidence="1 2" key="1">
    <citation type="submission" date="2016-11" db="EMBL/GenBank/DDBJ databases">
        <authorList>
            <person name="Jaros S."/>
            <person name="Januszkiewicz K."/>
            <person name="Wedrychowicz H."/>
        </authorList>
    </citation>
    <scope>NUCLEOTIDE SEQUENCE [LARGE SCALE GENOMIC DNA]</scope>
    <source>
        <strain evidence="1 2">DSM 29431</strain>
    </source>
</reference>
<protein>
    <submittedName>
        <fullName evidence="1">Uncharacterized protein</fullName>
    </submittedName>
</protein>
<dbReference type="Proteomes" id="UP000184221">
    <property type="component" value="Unassembled WGS sequence"/>
</dbReference>
<dbReference type="EMBL" id="FQXC01000002">
    <property type="protein sequence ID" value="SHH33259.1"/>
    <property type="molecule type" value="Genomic_DNA"/>
</dbReference>
<evidence type="ECO:0000313" key="2">
    <source>
        <dbReference type="Proteomes" id="UP000184221"/>
    </source>
</evidence>
<proteinExistence type="predicted"/>
<dbReference type="AlphaFoldDB" id="A0A1M5S453"/>